<evidence type="ECO:0000313" key="2">
    <source>
        <dbReference type="Proteomes" id="UP000267341"/>
    </source>
</evidence>
<proteinExistence type="predicted"/>
<name>A0ABX9S320_9ENTR</name>
<evidence type="ECO:0000313" key="1">
    <source>
        <dbReference type="EMBL" id="RKR65233.1"/>
    </source>
</evidence>
<comment type="caution">
    <text evidence="1">The sequence shown here is derived from an EMBL/GenBank/DDBJ whole genome shotgun (WGS) entry which is preliminary data.</text>
</comment>
<dbReference type="EMBL" id="RBIZ01000003">
    <property type="protein sequence ID" value="RKR65233.1"/>
    <property type="molecule type" value="Genomic_DNA"/>
</dbReference>
<accession>A0ABX9S320</accession>
<protein>
    <submittedName>
        <fullName evidence="1">Uncharacterized protein</fullName>
    </submittedName>
</protein>
<dbReference type="Proteomes" id="UP000267341">
    <property type="component" value="Unassembled WGS sequence"/>
</dbReference>
<gene>
    <name evidence="1" type="ORF">C7387_1957</name>
</gene>
<sequence>MQSPAILIVIPLPVSNPTSLSHLPLIFIAGALVSPQFGTYPTV</sequence>
<organism evidence="1 2">
    <name type="scientific">Yokenella regensburgei</name>
    <dbReference type="NCBI Taxonomy" id="158877"/>
    <lineage>
        <taxon>Bacteria</taxon>
        <taxon>Pseudomonadati</taxon>
        <taxon>Pseudomonadota</taxon>
        <taxon>Gammaproteobacteria</taxon>
        <taxon>Enterobacterales</taxon>
        <taxon>Enterobacteriaceae</taxon>
        <taxon>Yokenella</taxon>
    </lineage>
</organism>
<keyword evidence="2" id="KW-1185">Reference proteome</keyword>
<reference evidence="1 2" key="1">
    <citation type="submission" date="2018-10" db="EMBL/GenBank/DDBJ databases">
        <title>Genomic Encyclopedia of Type Strains, Phase IV (KMG-IV): sequencing the most valuable type-strain genomes for metagenomic binning, comparative biology and taxonomic classification.</title>
        <authorList>
            <person name="Goeker M."/>
        </authorList>
    </citation>
    <scope>NUCLEOTIDE SEQUENCE [LARGE SCALE GENOMIC DNA]</scope>
    <source>
        <strain evidence="1 2">DSM 5079</strain>
    </source>
</reference>